<organism evidence="2 3">
    <name type="scientific">Geodia barretti</name>
    <name type="common">Barrett's horny sponge</name>
    <dbReference type="NCBI Taxonomy" id="519541"/>
    <lineage>
        <taxon>Eukaryota</taxon>
        <taxon>Metazoa</taxon>
        <taxon>Porifera</taxon>
        <taxon>Demospongiae</taxon>
        <taxon>Heteroscleromorpha</taxon>
        <taxon>Tetractinellida</taxon>
        <taxon>Astrophorina</taxon>
        <taxon>Geodiidae</taxon>
        <taxon>Geodia</taxon>
    </lineage>
</organism>
<dbReference type="CDD" id="cd06587">
    <property type="entry name" value="VOC"/>
    <property type="match status" value="1"/>
</dbReference>
<dbReference type="InterPro" id="IPR051332">
    <property type="entry name" value="Fosfomycin_Res_Enzymes"/>
</dbReference>
<dbReference type="InterPro" id="IPR037523">
    <property type="entry name" value="VOC_core"/>
</dbReference>
<dbReference type="AlphaFoldDB" id="A0AA35QSM2"/>
<dbReference type="Pfam" id="PF00903">
    <property type="entry name" value="Glyoxalase"/>
    <property type="match status" value="1"/>
</dbReference>
<evidence type="ECO:0000313" key="2">
    <source>
        <dbReference type="EMBL" id="CAI7990072.1"/>
    </source>
</evidence>
<dbReference type="EMBL" id="CASHTH010000053">
    <property type="protein sequence ID" value="CAI7990072.1"/>
    <property type="molecule type" value="Genomic_DNA"/>
</dbReference>
<protein>
    <recommendedName>
        <fullName evidence="1">VOC domain-containing protein</fullName>
    </recommendedName>
</protein>
<sequence length="186" mass="20953">MSNKGFSHIGLSTHDLDATRDFYENILGFEVVRCDTIKIRQGGNIRHMFVDVGRDQLVAFMEPNNIPGLPDDFDTGINKGLGIPGVFYHFAFEAGNLHELNAKREELTGKGVKVTDIVDHEWAMSIYFTDPNGISLEYCCLTRDVGTLDDVTFQERFERSIEIRNGEPVFVRDVQPDPLEAVLADD</sequence>
<dbReference type="Gene3D" id="3.10.180.10">
    <property type="entry name" value="2,3-Dihydroxybiphenyl 1,2-Dioxygenase, domain 1"/>
    <property type="match status" value="1"/>
</dbReference>
<dbReference type="PANTHER" id="PTHR36113:SF1">
    <property type="entry name" value="GLYOXALASE_BLEOMYCIN RESISTANCE PROTEIN_DIOXYGENASE"/>
    <property type="match status" value="1"/>
</dbReference>
<keyword evidence="3" id="KW-1185">Reference proteome</keyword>
<gene>
    <name evidence="2" type="ORF">GBAR_LOCUS408</name>
</gene>
<reference evidence="2" key="1">
    <citation type="submission" date="2023-03" db="EMBL/GenBank/DDBJ databases">
        <authorList>
            <person name="Steffen K."/>
            <person name="Cardenas P."/>
        </authorList>
    </citation>
    <scope>NUCLEOTIDE SEQUENCE</scope>
</reference>
<dbReference type="PANTHER" id="PTHR36113">
    <property type="entry name" value="LYASE, PUTATIVE-RELATED-RELATED"/>
    <property type="match status" value="1"/>
</dbReference>
<accession>A0AA35QSM2</accession>
<comment type="caution">
    <text evidence="2">The sequence shown here is derived from an EMBL/GenBank/DDBJ whole genome shotgun (WGS) entry which is preliminary data.</text>
</comment>
<evidence type="ECO:0000313" key="3">
    <source>
        <dbReference type="Proteomes" id="UP001174909"/>
    </source>
</evidence>
<name>A0AA35QSM2_GEOBA</name>
<dbReference type="Proteomes" id="UP001174909">
    <property type="component" value="Unassembled WGS sequence"/>
</dbReference>
<dbReference type="SUPFAM" id="SSF54593">
    <property type="entry name" value="Glyoxalase/Bleomycin resistance protein/Dihydroxybiphenyl dioxygenase"/>
    <property type="match status" value="1"/>
</dbReference>
<evidence type="ECO:0000259" key="1">
    <source>
        <dbReference type="PROSITE" id="PS51819"/>
    </source>
</evidence>
<dbReference type="InterPro" id="IPR004360">
    <property type="entry name" value="Glyas_Fos-R_dOase_dom"/>
</dbReference>
<dbReference type="InterPro" id="IPR029068">
    <property type="entry name" value="Glyas_Bleomycin-R_OHBP_Dase"/>
</dbReference>
<feature type="domain" description="VOC" evidence="1">
    <location>
        <begin position="5"/>
        <end position="141"/>
    </location>
</feature>
<proteinExistence type="predicted"/>
<dbReference type="PROSITE" id="PS51819">
    <property type="entry name" value="VOC"/>
    <property type="match status" value="1"/>
</dbReference>